<dbReference type="Pfam" id="PF01936">
    <property type="entry name" value="NYN"/>
    <property type="match status" value="1"/>
</dbReference>
<dbReference type="EMBL" id="GEVL01016804">
    <property type="protein sequence ID" value="JAU60537.1"/>
    <property type="molecule type" value="Transcribed_RNA"/>
</dbReference>
<dbReference type="AlphaFoldDB" id="A0A1J3GWP1"/>
<protein>
    <recommendedName>
        <fullName evidence="1">NYN domain-containing protein</fullName>
    </recommendedName>
</protein>
<dbReference type="GO" id="GO:0010468">
    <property type="term" value="P:regulation of gene expression"/>
    <property type="evidence" value="ECO:0007669"/>
    <property type="project" value="InterPro"/>
</dbReference>
<dbReference type="GO" id="GO:0004540">
    <property type="term" value="F:RNA nuclease activity"/>
    <property type="evidence" value="ECO:0007669"/>
    <property type="project" value="InterPro"/>
</dbReference>
<dbReference type="PANTHER" id="PTHR14379">
    <property type="entry name" value="LIMKAIN B LKAP"/>
    <property type="match status" value="1"/>
</dbReference>
<reference evidence="2" key="1">
    <citation type="submission" date="2016-07" db="EMBL/GenBank/DDBJ databases">
        <title>De novo transcriptome assembly of four accessions of the metal hyperaccumulator plant Noccaea caerulescens.</title>
        <authorList>
            <person name="Blande D."/>
            <person name="Halimaa P."/>
            <person name="Tervahauta A.I."/>
            <person name="Aarts M.G."/>
            <person name="Karenlampi S.O."/>
        </authorList>
    </citation>
    <scope>NUCLEOTIDE SEQUENCE</scope>
</reference>
<evidence type="ECO:0000259" key="1">
    <source>
        <dbReference type="Pfam" id="PF01936"/>
    </source>
</evidence>
<dbReference type="InterPro" id="IPR024768">
    <property type="entry name" value="Marf1"/>
</dbReference>
<gene>
    <name evidence="2" type="ORF">LE_TR18895_c1_g1_i1_g.60743</name>
</gene>
<accession>A0A1J3GWP1</accession>
<feature type="domain" description="NYN" evidence="1">
    <location>
        <begin position="100"/>
        <end position="228"/>
    </location>
</feature>
<name>A0A1J3GWP1_NOCCA</name>
<dbReference type="InterPro" id="IPR021139">
    <property type="entry name" value="NYN"/>
</dbReference>
<dbReference type="GO" id="GO:0005777">
    <property type="term" value="C:peroxisome"/>
    <property type="evidence" value="ECO:0007669"/>
    <property type="project" value="InterPro"/>
</dbReference>
<sequence>MINTRDLIECYMTSIYGRWTFLGSLLDVVYSFKEKGDVSYSRPHRTKKQKPSSLSDCKDVEDLPRVEDFSTIVQGGQLGRFWRSAGKKKNDVFYCSERPVMVFWNVKQCPIPSDQVLIGVGNLRSALRIMGFHTPVKIYAYGDTHLEDQRDVFKKAIISYSLEGEHLRSSPVAKTRDYREMAVDLIIFATPTYEHPAILIVNPKPNPDSELHRVLKCLQSRNHHVLVVNPTGGDSGGGLFRGSAESVVACIQGLDGEREPITKPECWC</sequence>
<organism evidence="2">
    <name type="scientific">Noccaea caerulescens</name>
    <name type="common">Alpine penny-cress</name>
    <name type="synonym">Thlaspi caerulescens</name>
    <dbReference type="NCBI Taxonomy" id="107243"/>
    <lineage>
        <taxon>Eukaryota</taxon>
        <taxon>Viridiplantae</taxon>
        <taxon>Streptophyta</taxon>
        <taxon>Embryophyta</taxon>
        <taxon>Tracheophyta</taxon>
        <taxon>Spermatophyta</taxon>
        <taxon>Magnoliopsida</taxon>
        <taxon>eudicotyledons</taxon>
        <taxon>Gunneridae</taxon>
        <taxon>Pentapetalae</taxon>
        <taxon>rosids</taxon>
        <taxon>malvids</taxon>
        <taxon>Brassicales</taxon>
        <taxon>Brassicaceae</taxon>
        <taxon>Coluteocarpeae</taxon>
        <taxon>Noccaea</taxon>
    </lineage>
</organism>
<proteinExistence type="predicted"/>
<evidence type="ECO:0000313" key="2">
    <source>
        <dbReference type="EMBL" id="JAU60537.1"/>
    </source>
</evidence>
<dbReference type="PANTHER" id="PTHR14379:SF3">
    <property type="entry name" value="MEIOSIS REGULATOR AND MRNA STABILITY FACTOR 1"/>
    <property type="match status" value="1"/>
</dbReference>